<dbReference type="InterPro" id="IPR029058">
    <property type="entry name" value="AB_hydrolase_fold"/>
</dbReference>
<dbReference type="InterPro" id="IPR050300">
    <property type="entry name" value="GDXG_lipolytic_enzyme"/>
</dbReference>
<evidence type="ECO:0000256" key="2">
    <source>
        <dbReference type="SAM" id="MobiDB-lite"/>
    </source>
</evidence>
<dbReference type="AlphaFoldDB" id="A0A9D2TR47"/>
<proteinExistence type="predicted"/>
<dbReference type="PROSITE" id="PS51257">
    <property type="entry name" value="PROKAR_LIPOPROTEIN"/>
    <property type="match status" value="1"/>
</dbReference>
<evidence type="ECO:0000313" key="4">
    <source>
        <dbReference type="EMBL" id="HJC86085.1"/>
    </source>
</evidence>
<evidence type="ECO:0000313" key="5">
    <source>
        <dbReference type="Proteomes" id="UP000823858"/>
    </source>
</evidence>
<reference evidence="4" key="2">
    <citation type="submission" date="2021-04" db="EMBL/GenBank/DDBJ databases">
        <authorList>
            <person name="Gilroy R."/>
        </authorList>
    </citation>
    <scope>NUCLEOTIDE SEQUENCE</scope>
    <source>
        <strain evidence="4">ChiHjej13B12-4958</strain>
    </source>
</reference>
<dbReference type="InterPro" id="IPR049492">
    <property type="entry name" value="BD-FAE-like_dom"/>
</dbReference>
<sequence>MIPSTDRIPGDHRRSLSLCLVTVLGAGALTACGSDADEDPPEAAATAAVSTDVPDDETPDSGFTERVHYPVSDGPADPEQNWADLYLPDDAEDSESIPLVVLVRGGAWNHRSNGADDVRDIAHSLTDRGLAVYNVEYRDVDSGNGGWPETYTDAADAMDTVPEVHERHPEISIENSTVVGHSSGAQLAIWSATRDNLETDEEGADPEFVPQHVVTLAGPLDLEWDAETADDNTIEVLGGTPDEKPELYASIDPIQNIDPDIPVVAVHGEDDSLVDPENSERFVARAKRDGADAELVLLDGENHVSFLKEKSAAFAQVVDIIERVATGSS</sequence>
<comment type="caution">
    <text evidence="4">The sequence shown here is derived from an EMBL/GenBank/DDBJ whole genome shotgun (WGS) entry which is preliminary data.</text>
</comment>
<gene>
    <name evidence="4" type="ORF">H9751_11220</name>
</gene>
<keyword evidence="1" id="KW-0378">Hydrolase</keyword>
<organism evidence="4 5">
    <name type="scientific">Candidatus Corynebacterium faecigallinarum</name>
    <dbReference type="NCBI Taxonomy" id="2838528"/>
    <lineage>
        <taxon>Bacteria</taxon>
        <taxon>Bacillati</taxon>
        <taxon>Actinomycetota</taxon>
        <taxon>Actinomycetes</taxon>
        <taxon>Mycobacteriales</taxon>
        <taxon>Corynebacteriaceae</taxon>
        <taxon>Corynebacterium</taxon>
    </lineage>
</organism>
<feature type="compositionally biased region" description="Low complexity" evidence="2">
    <location>
        <begin position="42"/>
        <end position="52"/>
    </location>
</feature>
<evidence type="ECO:0000256" key="1">
    <source>
        <dbReference type="ARBA" id="ARBA00022801"/>
    </source>
</evidence>
<dbReference type="PANTHER" id="PTHR48081">
    <property type="entry name" value="AB HYDROLASE SUPERFAMILY PROTEIN C4A8.06C"/>
    <property type="match status" value="1"/>
</dbReference>
<accession>A0A9D2TR47</accession>
<dbReference type="EMBL" id="DWVP01000024">
    <property type="protein sequence ID" value="HJC86085.1"/>
    <property type="molecule type" value="Genomic_DNA"/>
</dbReference>
<dbReference type="Gene3D" id="3.40.50.1820">
    <property type="entry name" value="alpha/beta hydrolase"/>
    <property type="match status" value="1"/>
</dbReference>
<reference evidence="4" key="1">
    <citation type="journal article" date="2021" name="PeerJ">
        <title>Extensive microbial diversity within the chicken gut microbiome revealed by metagenomics and culture.</title>
        <authorList>
            <person name="Gilroy R."/>
            <person name="Ravi A."/>
            <person name="Getino M."/>
            <person name="Pursley I."/>
            <person name="Horton D.L."/>
            <person name="Alikhan N.F."/>
            <person name="Baker D."/>
            <person name="Gharbi K."/>
            <person name="Hall N."/>
            <person name="Watson M."/>
            <person name="Adriaenssens E.M."/>
            <person name="Foster-Nyarko E."/>
            <person name="Jarju S."/>
            <person name="Secka A."/>
            <person name="Antonio M."/>
            <person name="Oren A."/>
            <person name="Chaudhuri R.R."/>
            <person name="La Ragione R."/>
            <person name="Hildebrand F."/>
            <person name="Pallen M.J."/>
        </authorList>
    </citation>
    <scope>NUCLEOTIDE SEQUENCE</scope>
    <source>
        <strain evidence="4">ChiHjej13B12-4958</strain>
    </source>
</reference>
<protein>
    <submittedName>
        <fullName evidence="4">Prolyl oligopeptidase family serine peptidase</fullName>
    </submittedName>
</protein>
<dbReference type="Pfam" id="PF20434">
    <property type="entry name" value="BD-FAE"/>
    <property type="match status" value="1"/>
</dbReference>
<evidence type="ECO:0000259" key="3">
    <source>
        <dbReference type="Pfam" id="PF20434"/>
    </source>
</evidence>
<name>A0A9D2TR47_9CORY</name>
<feature type="region of interest" description="Disordered" evidence="2">
    <location>
        <begin position="34"/>
        <end position="80"/>
    </location>
</feature>
<dbReference type="Proteomes" id="UP000823858">
    <property type="component" value="Unassembled WGS sequence"/>
</dbReference>
<feature type="domain" description="BD-FAE-like" evidence="3">
    <location>
        <begin position="84"/>
        <end position="283"/>
    </location>
</feature>
<dbReference type="GO" id="GO:0016787">
    <property type="term" value="F:hydrolase activity"/>
    <property type="evidence" value="ECO:0007669"/>
    <property type="project" value="UniProtKB-KW"/>
</dbReference>
<dbReference type="SUPFAM" id="SSF53474">
    <property type="entry name" value="alpha/beta-Hydrolases"/>
    <property type="match status" value="1"/>
</dbReference>